<dbReference type="Proteomes" id="UP000218385">
    <property type="component" value="Chromosome"/>
</dbReference>
<evidence type="ECO:0000313" key="14">
    <source>
        <dbReference type="EMBL" id="ATE77873.1"/>
    </source>
</evidence>
<dbReference type="SUPFAM" id="SSF55874">
    <property type="entry name" value="ATPase domain of HSP90 chaperone/DNA topoisomerase II/histidine kinase"/>
    <property type="match status" value="1"/>
</dbReference>
<evidence type="ECO:0000256" key="7">
    <source>
        <dbReference type="ARBA" id="ARBA00022777"/>
    </source>
</evidence>
<keyword evidence="5" id="KW-0808">Transferase</keyword>
<evidence type="ECO:0000256" key="1">
    <source>
        <dbReference type="ARBA" id="ARBA00000085"/>
    </source>
</evidence>
<gene>
    <name evidence="14" type="ORF">CNN82_16070</name>
</gene>
<keyword evidence="9" id="KW-0902">Two-component regulatory system</keyword>
<evidence type="ECO:0000256" key="4">
    <source>
        <dbReference type="ARBA" id="ARBA00022553"/>
    </source>
</evidence>
<evidence type="ECO:0000256" key="2">
    <source>
        <dbReference type="ARBA" id="ARBA00004370"/>
    </source>
</evidence>
<dbReference type="Gene3D" id="6.10.340.10">
    <property type="match status" value="1"/>
</dbReference>
<evidence type="ECO:0000256" key="6">
    <source>
        <dbReference type="ARBA" id="ARBA00022692"/>
    </source>
</evidence>
<name>A0AB33EC26_9PSED</name>
<feature type="domain" description="Histidine kinase" evidence="12">
    <location>
        <begin position="245"/>
        <end position="460"/>
    </location>
</feature>
<feature type="domain" description="HAMP" evidence="13">
    <location>
        <begin position="184"/>
        <end position="237"/>
    </location>
</feature>
<dbReference type="InterPro" id="IPR036890">
    <property type="entry name" value="HATPase_C_sf"/>
</dbReference>
<dbReference type="CDD" id="cd00075">
    <property type="entry name" value="HATPase"/>
    <property type="match status" value="1"/>
</dbReference>
<dbReference type="CDD" id="cd06225">
    <property type="entry name" value="HAMP"/>
    <property type="match status" value="1"/>
</dbReference>
<dbReference type="SMART" id="SM00304">
    <property type="entry name" value="HAMP"/>
    <property type="match status" value="1"/>
</dbReference>
<comment type="subcellular location">
    <subcellularLocation>
        <location evidence="2">Membrane</location>
    </subcellularLocation>
</comment>
<dbReference type="InterPro" id="IPR004358">
    <property type="entry name" value="Sig_transdc_His_kin-like_C"/>
</dbReference>
<evidence type="ECO:0000256" key="8">
    <source>
        <dbReference type="ARBA" id="ARBA00022989"/>
    </source>
</evidence>
<dbReference type="SUPFAM" id="SSF158472">
    <property type="entry name" value="HAMP domain-like"/>
    <property type="match status" value="1"/>
</dbReference>
<dbReference type="InterPro" id="IPR036097">
    <property type="entry name" value="HisK_dim/P_sf"/>
</dbReference>
<dbReference type="CDD" id="cd00082">
    <property type="entry name" value="HisKA"/>
    <property type="match status" value="1"/>
</dbReference>
<dbReference type="InterPro" id="IPR050428">
    <property type="entry name" value="TCS_sensor_his_kinase"/>
</dbReference>
<dbReference type="Pfam" id="PF02518">
    <property type="entry name" value="HATPase_c"/>
    <property type="match status" value="1"/>
</dbReference>
<evidence type="ECO:0000256" key="3">
    <source>
        <dbReference type="ARBA" id="ARBA00012438"/>
    </source>
</evidence>
<dbReference type="AlphaFoldDB" id="A0AB33EC26"/>
<keyword evidence="7 14" id="KW-0418">Kinase</keyword>
<keyword evidence="4" id="KW-0597">Phosphoprotein</keyword>
<dbReference type="GO" id="GO:0005886">
    <property type="term" value="C:plasma membrane"/>
    <property type="evidence" value="ECO:0007669"/>
    <property type="project" value="TreeGrafter"/>
</dbReference>
<sequence>MSLLNPSKGWRSSSSRLLALYSSLFVAWSAILMGVMYYEVSSYLDTLAKHSLMQRQHLFSRFQGEQLVDALAASMTFDIRGIDAYGLFDDQQRYLSGALRQIPDELPLDGKIHMLGDCAESDDPTLPADSCDAVATRTLDGRWLVLVRDNGSLFAVTRIILHALLWGVSLTILPGIAGWHLLRRRPLRRIRAIQASAEAIVAGDLTRRLPLSDRRDELDMLAAIVNAMLERIERLMHEVKGVCDNIAHDLRTPLTRLRAQLYRIQQQADEGSTLAVQLDSVLGEADTLMARFRGLLRISELEDRQRRSGFVQLDPVPLLQELHDFYLPLAEEGELTFELQMPESLPGLNGDRALLFEAVANLLSNSIKFTPPGGQVILRGVNDAGHTRIEVLDSGPGIAPAEREAVFQRFYRAEGGNPQNGFGLGLSIVAAIASLHGFTLEVDSSELGGARLVLDCRQNLIPQA</sequence>
<keyword evidence="8 11" id="KW-1133">Transmembrane helix</keyword>
<keyword evidence="6 11" id="KW-0812">Transmembrane</keyword>
<evidence type="ECO:0000256" key="10">
    <source>
        <dbReference type="ARBA" id="ARBA00023136"/>
    </source>
</evidence>
<dbReference type="InterPro" id="IPR005467">
    <property type="entry name" value="His_kinase_dom"/>
</dbReference>
<evidence type="ECO:0000256" key="9">
    <source>
        <dbReference type="ARBA" id="ARBA00023012"/>
    </source>
</evidence>
<reference evidence="14 15" key="1">
    <citation type="submission" date="2017-09" db="EMBL/GenBank/DDBJ databases">
        <title>Complete Genome sequence of Lysobacter capsici KNU-15.</title>
        <authorList>
            <person name="Kim M.-C."/>
            <person name="Yi H."/>
            <person name="Lee D.-W."/>
            <person name="Shin J.-H."/>
        </authorList>
    </citation>
    <scope>NUCLEOTIDE SEQUENCE [LARGE SCALE GENOMIC DNA]</scope>
    <source>
        <strain evidence="14 15">KNU-15</strain>
    </source>
</reference>
<dbReference type="PANTHER" id="PTHR45436">
    <property type="entry name" value="SENSOR HISTIDINE KINASE YKOH"/>
    <property type="match status" value="1"/>
</dbReference>
<dbReference type="InterPro" id="IPR003594">
    <property type="entry name" value="HATPase_dom"/>
</dbReference>
<comment type="catalytic activity">
    <reaction evidence="1">
        <text>ATP + protein L-histidine = ADP + protein N-phospho-L-histidine.</text>
        <dbReference type="EC" id="2.7.13.3"/>
    </reaction>
</comment>
<evidence type="ECO:0000313" key="15">
    <source>
        <dbReference type="Proteomes" id="UP000218385"/>
    </source>
</evidence>
<dbReference type="Gene3D" id="3.30.565.10">
    <property type="entry name" value="Histidine kinase-like ATPase, C-terminal domain"/>
    <property type="match status" value="1"/>
</dbReference>
<dbReference type="InterPro" id="IPR003661">
    <property type="entry name" value="HisK_dim/P_dom"/>
</dbReference>
<evidence type="ECO:0000256" key="5">
    <source>
        <dbReference type="ARBA" id="ARBA00022679"/>
    </source>
</evidence>
<evidence type="ECO:0000259" key="13">
    <source>
        <dbReference type="PROSITE" id="PS50885"/>
    </source>
</evidence>
<dbReference type="GO" id="GO:0000155">
    <property type="term" value="F:phosphorelay sensor kinase activity"/>
    <property type="evidence" value="ECO:0007669"/>
    <property type="project" value="InterPro"/>
</dbReference>
<dbReference type="PANTHER" id="PTHR45436:SF8">
    <property type="entry name" value="HISTIDINE KINASE"/>
    <property type="match status" value="1"/>
</dbReference>
<dbReference type="RefSeq" id="WP_096480288.1">
    <property type="nucleotide sequence ID" value="NZ_CP023466.1"/>
</dbReference>
<dbReference type="SMART" id="SM00387">
    <property type="entry name" value="HATPase_c"/>
    <property type="match status" value="1"/>
</dbReference>
<dbReference type="Pfam" id="PF00672">
    <property type="entry name" value="HAMP"/>
    <property type="match status" value="1"/>
</dbReference>
<dbReference type="PROSITE" id="PS50885">
    <property type="entry name" value="HAMP"/>
    <property type="match status" value="1"/>
</dbReference>
<dbReference type="PROSITE" id="PS50109">
    <property type="entry name" value="HIS_KIN"/>
    <property type="match status" value="1"/>
</dbReference>
<feature type="transmembrane region" description="Helical" evidence="11">
    <location>
        <begin position="18"/>
        <end position="38"/>
    </location>
</feature>
<dbReference type="InterPro" id="IPR003660">
    <property type="entry name" value="HAMP_dom"/>
</dbReference>
<keyword evidence="10 11" id="KW-0472">Membrane</keyword>
<organism evidence="14 15">
    <name type="scientific">Pseudomonas frederiksbergensis</name>
    <dbReference type="NCBI Taxonomy" id="104087"/>
    <lineage>
        <taxon>Bacteria</taxon>
        <taxon>Pseudomonadati</taxon>
        <taxon>Pseudomonadota</taxon>
        <taxon>Gammaproteobacteria</taxon>
        <taxon>Pseudomonadales</taxon>
        <taxon>Pseudomonadaceae</taxon>
        <taxon>Pseudomonas</taxon>
    </lineage>
</organism>
<dbReference type="PRINTS" id="PR00344">
    <property type="entry name" value="BCTRLSENSOR"/>
</dbReference>
<evidence type="ECO:0000256" key="11">
    <source>
        <dbReference type="SAM" id="Phobius"/>
    </source>
</evidence>
<accession>A0AB33EC26</accession>
<dbReference type="EMBL" id="CP023466">
    <property type="protein sequence ID" value="ATE77873.1"/>
    <property type="molecule type" value="Genomic_DNA"/>
</dbReference>
<proteinExistence type="predicted"/>
<evidence type="ECO:0000259" key="12">
    <source>
        <dbReference type="PROSITE" id="PS50109"/>
    </source>
</evidence>
<feature type="transmembrane region" description="Helical" evidence="11">
    <location>
        <begin position="159"/>
        <end position="182"/>
    </location>
</feature>
<protein>
    <recommendedName>
        <fullName evidence="3">histidine kinase</fullName>
        <ecNumber evidence="3">2.7.13.3</ecNumber>
    </recommendedName>
</protein>
<dbReference type="SUPFAM" id="SSF47384">
    <property type="entry name" value="Homodimeric domain of signal transducing histidine kinase"/>
    <property type="match status" value="1"/>
</dbReference>
<dbReference type="EC" id="2.7.13.3" evidence="3"/>
<dbReference type="Gene3D" id="1.10.287.130">
    <property type="match status" value="1"/>
</dbReference>